<evidence type="ECO:0000313" key="1">
    <source>
        <dbReference type="EMBL" id="SEN75104.1"/>
    </source>
</evidence>
<dbReference type="EMBL" id="FOBW01000019">
    <property type="protein sequence ID" value="SEN75104.1"/>
    <property type="molecule type" value="Genomic_DNA"/>
</dbReference>
<organism evidence="1 2">
    <name type="scientific">Mesobacillus persicus</name>
    <dbReference type="NCBI Taxonomy" id="930146"/>
    <lineage>
        <taxon>Bacteria</taxon>
        <taxon>Bacillati</taxon>
        <taxon>Bacillota</taxon>
        <taxon>Bacilli</taxon>
        <taxon>Bacillales</taxon>
        <taxon>Bacillaceae</taxon>
        <taxon>Mesobacillus</taxon>
    </lineage>
</organism>
<gene>
    <name evidence="1" type="ORF">SAMN05192533_11968</name>
</gene>
<dbReference type="Proteomes" id="UP000198553">
    <property type="component" value="Unassembled WGS sequence"/>
</dbReference>
<accession>A0A1H8J2P7</accession>
<evidence type="ECO:0000313" key="2">
    <source>
        <dbReference type="Proteomes" id="UP000198553"/>
    </source>
</evidence>
<keyword evidence="2" id="KW-1185">Reference proteome</keyword>
<sequence>MNGNVLSSSGRVLPLTGKVEALFQGLNRVEPRTKRLCHLTEAFFYCLREIGSGFSGTQLELT</sequence>
<reference evidence="2" key="1">
    <citation type="submission" date="2016-10" db="EMBL/GenBank/DDBJ databases">
        <authorList>
            <person name="Varghese N."/>
            <person name="Submissions S."/>
        </authorList>
    </citation>
    <scope>NUCLEOTIDE SEQUENCE [LARGE SCALE GENOMIC DNA]</scope>
    <source>
        <strain evidence="2">B48,IBRC-M 10115,DSM 25386,CECT 8001</strain>
    </source>
</reference>
<dbReference type="AlphaFoldDB" id="A0A1H8J2P7"/>
<proteinExistence type="predicted"/>
<protein>
    <submittedName>
        <fullName evidence="1">Uncharacterized protein</fullName>
    </submittedName>
</protein>
<dbReference type="STRING" id="930146.SAMN05192533_11968"/>
<name>A0A1H8J2P7_9BACI</name>